<feature type="region of interest" description="Disordered" evidence="2">
    <location>
        <begin position="417"/>
        <end position="444"/>
    </location>
</feature>
<dbReference type="OrthoDB" id="10027823at2759"/>
<feature type="transmembrane region" description="Helical" evidence="3">
    <location>
        <begin position="235"/>
        <end position="259"/>
    </location>
</feature>
<proteinExistence type="predicted"/>
<sequence>MSLTMIGDSILSYFLTWNANVIGTRRVMRIGSFLMFACGLVFASGTTNFHLLLTAAIFGVISPSGGDTGPFKTIEEAVLAKLTPLDHRPEVYGIHGTLAAIGSSCGNFGAGLFVDVLVSKYGLSYRDAYRWAFVPFCAISMIKFVSMLFMSVDCEVEEPAEPGEVTSDRNVAVGGDIEETAEQSGAYSHLRKDDSSSSPSPAASLEPVDSSSPLIPPEDTTFNWLTRSRTAAPSVALLLVPFMIDSFGYGFMPSAWVVYYFKMRYLVGASTLGLIFGATDLIQSLSAIPSAWFSKHLGPITSTLVTQIPCGIFFICIPFLGTTLPRATILYLLNQATTAFDVVPRQIILTSLMEPRELPKVLGTVNIGKQVARSISPFFTGLLAERGHLWVCFWITGTLLIIANLVLWWILPPERSPKEQLPDEQSPVGQSAAEQSEQGDLQGR</sequence>
<feature type="transmembrane region" description="Helical" evidence="3">
    <location>
        <begin position="33"/>
        <end position="61"/>
    </location>
</feature>
<feature type="transmembrane region" description="Helical" evidence="3">
    <location>
        <begin position="128"/>
        <end position="149"/>
    </location>
</feature>
<name>A0A448YQQ7_BRENA</name>
<dbReference type="InterPro" id="IPR036259">
    <property type="entry name" value="MFS_trans_sf"/>
</dbReference>
<dbReference type="FunCoup" id="A0A448YQQ7">
    <property type="interactions" value="152"/>
</dbReference>
<feature type="transmembrane region" description="Helical" evidence="3">
    <location>
        <begin position="265"/>
        <end position="288"/>
    </location>
</feature>
<dbReference type="PANTHER" id="PTHR23520">
    <property type="entry name" value="TRANSPORTER, PUTATIVE (AFU_ORTHOLOGUE AFUA_3G04000)-RELATED"/>
    <property type="match status" value="1"/>
</dbReference>
<feature type="compositionally biased region" description="Polar residues" evidence="2">
    <location>
        <begin position="427"/>
        <end position="444"/>
    </location>
</feature>
<dbReference type="InParanoid" id="A0A448YQQ7"/>
<dbReference type="PANTHER" id="PTHR23520:SF2">
    <property type="entry name" value="ABR173CP"/>
    <property type="match status" value="1"/>
</dbReference>
<dbReference type="GO" id="GO:0000329">
    <property type="term" value="C:fungal-type vacuole membrane"/>
    <property type="evidence" value="ECO:0007669"/>
    <property type="project" value="TreeGrafter"/>
</dbReference>
<gene>
    <name evidence="4" type="ORF">BRENAR_LOCUS3909</name>
</gene>
<evidence type="ECO:0000313" key="5">
    <source>
        <dbReference type="Proteomes" id="UP000290900"/>
    </source>
</evidence>
<keyword evidence="3" id="KW-0472">Membrane</keyword>
<evidence type="ECO:0000256" key="2">
    <source>
        <dbReference type="SAM" id="MobiDB-lite"/>
    </source>
</evidence>
<comment type="subcellular location">
    <subcellularLocation>
        <location evidence="1">Membrane</location>
        <topology evidence="1">Multi-pass membrane protein</topology>
    </subcellularLocation>
</comment>
<evidence type="ECO:0000256" key="3">
    <source>
        <dbReference type="SAM" id="Phobius"/>
    </source>
</evidence>
<protein>
    <submittedName>
        <fullName evidence="4">DEKNAAC104247</fullName>
    </submittedName>
</protein>
<evidence type="ECO:0000313" key="4">
    <source>
        <dbReference type="EMBL" id="VEU23178.1"/>
    </source>
</evidence>
<dbReference type="STRING" id="13370.A0A448YQQ7"/>
<reference evidence="4 5" key="1">
    <citation type="submission" date="2018-12" db="EMBL/GenBank/DDBJ databases">
        <authorList>
            <person name="Tiukova I."/>
            <person name="Dainat J."/>
        </authorList>
    </citation>
    <scope>NUCLEOTIDE SEQUENCE [LARGE SCALE GENOMIC DNA]</scope>
</reference>
<feature type="transmembrane region" description="Helical" evidence="3">
    <location>
        <begin position="388"/>
        <end position="411"/>
    </location>
</feature>
<organism evidence="4 5">
    <name type="scientific">Brettanomyces naardenensis</name>
    <name type="common">Yeast</name>
    <dbReference type="NCBI Taxonomy" id="13370"/>
    <lineage>
        <taxon>Eukaryota</taxon>
        <taxon>Fungi</taxon>
        <taxon>Dikarya</taxon>
        <taxon>Ascomycota</taxon>
        <taxon>Saccharomycotina</taxon>
        <taxon>Pichiomycetes</taxon>
        <taxon>Pichiales</taxon>
        <taxon>Pichiaceae</taxon>
        <taxon>Brettanomyces</taxon>
    </lineage>
</organism>
<accession>A0A448YQQ7</accession>
<dbReference type="Proteomes" id="UP000290900">
    <property type="component" value="Unassembled WGS sequence"/>
</dbReference>
<dbReference type="Pfam" id="PF07690">
    <property type="entry name" value="MFS_1"/>
    <property type="match status" value="1"/>
</dbReference>
<dbReference type="SUPFAM" id="SSF103473">
    <property type="entry name" value="MFS general substrate transporter"/>
    <property type="match status" value="1"/>
</dbReference>
<dbReference type="Gene3D" id="1.20.1250.20">
    <property type="entry name" value="MFS general substrate transporter like domains"/>
    <property type="match status" value="2"/>
</dbReference>
<keyword evidence="3" id="KW-1133">Transmembrane helix</keyword>
<dbReference type="GO" id="GO:0022857">
    <property type="term" value="F:transmembrane transporter activity"/>
    <property type="evidence" value="ECO:0007669"/>
    <property type="project" value="InterPro"/>
</dbReference>
<evidence type="ECO:0000256" key="1">
    <source>
        <dbReference type="ARBA" id="ARBA00004141"/>
    </source>
</evidence>
<keyword evidence="5" id="KW-1185">Reference proteome</keyword>
<keyword evidence="3" id="KW-0812">Transmembrane</keyword>
<dbReference type="EMBL" id="CAACVR010000034">
    <property type="protein sequence ID" value="VEU23178.1"/>
    <property type="molecule type" value="Genomic_DNA"/>
</dbReference>
<feature type="transmembrane region" description="Helical" evidence="3">
    <location>
        <begin position="300"/>
        <end position="321"/>
    </location>
</feature>
<dbReference type="InterPro" id="IPR011701">
    <property type="entry name" value="MFS"/>
</dbReference>
<dbReference type="AlphaFoldDB" id="A0A448YQQ7"/>
<feature type="region of interest" description="Disordered" evidence="2">
    <location>
        <begin position="182"/>
        <end position="215"/>
    </location>
</feature>